<evidence type="ECO:0000313" key="1">
    <source>
        <dbReference type="EMBL" id="MBB2959582.1"/>
    </source>
</evidence>
<gene>
    <name evidence="1" type="ORF">FHX72_003751</name>
</gene>
<protein>
    <recommendedName>
        <fullName evidence="3">Ribbon-helix-helix protein CopG domain-containing protein</fullName>
    </recommendedName>
</protein>
<comment type="caution">
    <text evidence="1">The sequence shown here is derived from an EMBL/GenBank/DDBJ whole genome shotgun (WGS) entry which is preliminary data.</text>
</comment>
<keyword evidence="2" id="KW-1185">Reference proteome</keyword>
<dbReference type="Proteomes" id="UP000545286">
    <property type="component" value="Unassembled WGS sequence"/>
</dbReference>
<evidence type="ECO:0008006" key="3">
    <source>
        <dbReference type="Google" id="ProtNLM"/>
    </source>
</evidence>
<name>A0A7W4YGR7_9MICO</name>
<organism evidence="1 2">
    <name type="scientific">Pseudoclavibacter helvolus</name>
    <dbReference type="NCBI Taxonomy" id="255205"/>
    <lineage>
        <taxon>Bacteria</taxon>
        <taxon>Bacillati</taxon>
        <taxon>Actinomycetota</taxon>
        <taxon>Actinomycetes</taxon>
        <taxon>Micrococcales</taxon>
        <taxon>Microbacteriaceae</taxon>
        <taxon>Pseudoclavibacter</taxon>
    </lineage>
</organism>
<reference evidence="1 2" key="1">
    <citation type="submission" date="2020-08" db="EMBL/GenBank/DDBJ databases">
        <title>Sequencing the genomes of 1000 actinobacteria strains.</title>
        <authorList>
            <person name="Klenk H.-P."/>
        </authorList>
    </citation>
    <scope>NUCLEOTIDE SEQUENCE [LARGE SCALE GENOMIC DNA]</scope>
    <source>
        <strain evidence="1 2">DSM 20419</strain>
    </source>
</reference>
<sequence length="115" mass="12120">MSDYTELAAQAEAGALLPKKGTVRRGPAAAAAAQRALIEAAGTGDLESAVRVAKGRPRLDATAPASHVWKVRPTPFLDEQVRLVAQERGISISQVVRDAVAQYVQTPHTTPAARP</sequence>
<proteinExistence type="predicted"/>
<dbReference type="AlphaFoldDB" id="A0A7W4YGR7"/>
<dbReference type="EMBL" id="JACHWJ010000012">
    <property type="protein sequence ID" value="MBB2959582.1"/>
    <property type="molecule type" value="Genomic_DNA"/>
</dbReference>
<dbReference type="RefSeq" id="WP_183626951.1">
    <property type="nucleotide sequence ID" value="NZ_JACHWJ010000012.1"/>
</dbReference>
<accession>A0A7W4YGR7</accession>
<evidence type="ECO:0000313" key="2">
    <source>
        <dbReference type="Proteomes" id="UP000545286"/>
    </source>
</evidence>